<dbReference type="PANTHER" id="PTHR46111:SF1">
    <property type="entry name" value="RIBOSOMAL RNA SMALL SUBUNIT METHYLTRANSFERASE I"/>
    <property type="match status" value="1"/>
</dbReference>
<name>A0A0W8G127_9ZZZZ</name>
<evidence type="ECO:0000256" key="1">
    <source>
        <dbReference type="ARBA" id="ARBA00022490"/>
    </source>
</evidence>
<dbReference type="Gene3D" id="3.40.1010.10">
    <property type="entry name" value="Cobalt-precorrin-4 Transmethylase, Domain 1"/>
    <property type="match status" value="1"/>
</dbReference>
<dbReference type="GO" id="GO:0032259">
    <property type="term" value="P:methylation"/>
    <property type="evidence" value="ECO:0007669"/>
    <property type="project" value="UniProtKB-KW"/>
</dbReference>
<feature type="domain" description="Tetrapyrrole methylase" evidence="6">
    <location>
        <begin position="4"/>
        <end position="203"/>
    </location>
</feature>
<protein>
    <submittedName>
        <fullName evidence="7">Rrna small subunit methyltransferase i</fullName>
    </submittedName>
</protein>
<dbReference type="InterPro" id="IPR035996">
    <property type="entry name" value="4pyrrol_Methylase_sf"/>
</dbReference>
<dbReference type="NCBIfam" id="TIGR00096">
    <property type="entry name" value="16S rRNA (cytidine(1402)-2'-O)-methyltransferase"/>
    <property type="match status" value="1"/>
</dbReference>
<keyword evidence="1" id="KW-0963">Cytoplasm</keyword>
<comment type="caution">
    <text evidence="7">The sequence shown here is derived from an EMBL/GenBank/DDBJ whole genome shotgun (WGS) entry which is preliminary data.</text>
</comment>
<evidence type="ECO:0000256" key="3">
    <source>
        <dbReference type="ARBA" id="ARBA00022603"/>
    </source>
</evidence>
<dbReference type="EMBL" id="LNQE01000514">
    <property type="protein sequence ID" value="KUG26195.1"/>
    <property type="molecule type" value="Genomic_DNA"/>
</dbReference>
<evidence type="ECO:0000256" key="5">
    <source>
        <dbReference type="ARBA" id="ARBA00022691"/>
    </source>
</evidence>
<organism evidence="7">
    <name type="scientific">hydrocarbon metagenome</name>
    <dbReference type="NCBI Taxonomy" id="938273"/>
    <lineage>
        <taxon>unclassified sequences</taxon>
        <taxon>metagenomes</taxon>
        <taxon>ecological metagenomes</taxon>
    </lineage>
</organism>
<dbReference type="Pfam" id="PF00590">
    <property type="entry name" value="TP_methylase"/>
    <property type="match status" value="1"/>
</dbReference>
<reference evidence="7" key="1">
    <citation type="journal article" date="2015" name="Proc. Natl. Acad. Sci. U.S.A.">
        <title>Networks of energetic and metabolic interactions define dynamics in microbial communities.</title>
        <authorList>
            <person name="Embree M."/>
            <person name="Liu J.K."/>
            <person name="Al-Bassam M.M."/>
            <person name="Zengler K."/>
        </authorList>
    </citation>
    <scope>NUCLEOTIDE SEQUENCE</scope>
</reference>
<sequence length="225" mass="25590">MKRKLYLVSTPIGNRDDITLRALKVLRESDIIICEELKPARRLLSNYDIQKELFPLNEHNETESAKEVLKLIKEGKTVSLISDGGTPLFSDPGHYLVSLCIQNNIDIVPVVGANSLIPALIGSGLDIEKFYYYGWLSPNNETRRKELNQIKNLNQLILILDTPYRLIKLLTDVELIFGKSVKVVVAYKLTMDEEKFYRGEISAVLSEIKKNGLKGEFVLLIDNRK</sequence>
<dbReference type="GO" id="GO:0008168">
    <property type="term" value="F:methyltransferase activity"/>
    <property type="evidence" value="ECO:0007669"/>
    <property type="project" value="UniProtKB-KW"/>
</dbReference>
<dbReference type="CDD" id="cd19918">
    <property type="entry name" value="RsmI_like"/>
    <property type="match status" value="1"/>
</dbReference>
<dbReference type="AlphaFoldDB" id="A0A0W8G127"/>
<evidence type="ECO:0000313" key="7">
    <source>
        <dbReference type="EMBL" id="KUG26195.1"/>
    </source>
</evidence>
<dbReference type="SUPFAM" id="SSF53790">
    <property type="entry name" value="Tetrapyrrole methylase"/>
    <property type="match status" value="1"/>
</dbReference>
<keyword evidence="3 7" id="KW-0489">Methyltransferase</keyword>
<evidence type="ECO:0000259" key="6">
    <source>
        <dbReference type="Pfam" id="PF00590"/>
    </source>
</evidence>
<proteinExistence type="inferred from homology"/>
<dbReference type="PIRSF" id="PIRSF005917">
    <property type="entry name" value="MTase_YraL"/>
    <property type="match status" value="1"/>
</dbReference>
<evidence type="ECO:0000256" key="4">
    <source>
        <dbReference type="ARBA" id="ARBA00022679"/>
    </source>
</evidence>
<dbReference type="HAMAP" id="MF_01877">
    <property type="entry name" value="16SrRNA_methyltr_I"/>
    <property type="match status" value="1"/>
</dbReference>
<evidence type="ECO:0000256" key="2">
    <source>
        <dbReference type="ARBA" id="ARBA00022552"/>
    </source>
</evidence>
<dbReference type="InterPro" id="IPR008189">
    <property type="entry name" value="rRNA_ssu_MeTfrase_I"/>
</dbReference>
<gene>
    <name evidence="7" type="ORF">ASZ90_003973</name>
</gene>
<dbReference type="GO" id="GO:0006364">
    <property type="term" value="P:rRNA processing"/>
    <property type="evidence" value="ECO:0007669"/>
    <property type="project" value="UniProtKB-KW"/>
</dbReference>
<keyword evidence="2" id="KW-0698">rRNA processing</keyword>
<dbReference type="InterPro" id="IPR014776">
    <property type="entry name" value="4pyrrole_Mease_sub2"/>
</dbReference>
<dbReference type="Gene3D" id="3.30.950.10">
    <property type="entry name" value="Methyltransferase, Cobalt-precorrin-4 Transmethylase, Domain 2"/>
    <property type="match status" value="1"/>
</dbReference>
<accession>A0A0W8G127</accession>
<dbReference type="InterPro" id="IPR014777">
    <property type="entry name" value="4pyrrole_Mease_sub1"/>
</dbReference>
<keyword evidence="4 7" id="KW-0808">Transferase</keyword>
<dbReference type="PANTHER" id="PTHR46111">
    <property type="entry name" value="RIBOSOMAL RNA SMALL SUBUNIT METHYLTRANSFERASE I"/>
    <property type="match status" value="1"/>
</dbReference>
<keyword evidence="5" id="KW-0949">S-adenosyl-L-methionine</keyword>
<dbReference type="InterPro" id="IPR000878">
    <property type="entry name" value="4pyrrol_Mease"/>
</dbReference>